<dbReference type="AlphaFoldDB" id="A0A0F9XS05"/>
<accession>A0A0F9XS05</accession>
<proteinExistence type="predicted"/>
<dbReference type="EMBL" id="LAZR01000073">
    <property type="protein sequence ID" value="KKN95028.1"/>
    <property type="molecule type" value="Genomic_DNA"/>
</dbReference>
<evidence type="ECO:0000313" key="1">
    <source>
        <dbReference type="EMBL" id="KKN95028.1"/>
    </source>
</evidence>
<reference evidence="1" key="1">
    <citation type="journal article" date="2015" name="Nature">
        <title>Complex archaea that bridge the gap between prokaryotes and eukaryotes.</title>
        <authorList>
            <person name="Spang A."/>
            <person name="Saw J.H."/>
            <person name="Jorgensen S.L."/>
            <person name="Zaremba-Niedzwiedzka K."/>
            <person name="Martijn J."/>
            <person name="Lind A.E."/>
            <person name="van Eijk R."/>
            <person name="Schleper C."/>
            <person name="Guy L."/>
            <person name="Ettema T.J."/>
        </authorList>
    </citation>
    <scope>NUCLEOTIDE SEQUENCE</scope>
</reference>
<gene>
    <name evidence="1" type="ORF">LCGC14_0180960</name>
</gene>
<protein>
    <submittedName>
        <fullName evidence="1">Uncharacterized protein</fullName>
    </submittedName>
</protein>
<name>A0A0F9XS05_9ZZZZ</name>
<sequence length="152" mass="16334">MKQTPRDKAILERMAPGVLCAEGFLGDDPRDLSEIIAADTAAVEAAGLTHEQIARSLAAAMKTAMAELGRPAAISEHVAAVWREGMGRIPSPWTGDGVFPKGELGLTDTRTGRTLTLTPLSVHLIAAHGFYQGRGSRYRLEPHDIIAMFELT</sequence>
<organism evidence="1">
    <name type="scientific">marine sediment metagenome</name>
    <dbReference type="NCBI Taxonomy" id="412755"/>
    <lineage>
        <taxon>unclassified sequences</taxon>
        <taxon>metagenomes</taxon>
        <taxon>ecological metagenomes</taxon>
    </lineage>
</organism>
<comment type="caution">
    <text evidence="1">The sequence shown here is derived from an EMBL/GenBank/DDBJ whole genome shotgun (WGS) entry which is preliminary data.</text>
</comment>